<feature type="domain" description="Bacterial DNA polymerase III alpha subunit NTPase" evidence="8">
    <location>
        <begin position="298"/>
        <end position="557"/>
    </location>
</feature>
<evidence type="ECO:0000259" key="7">
    <source>
        <dbReference type="Pfam" id="PF02811"/>
    </source>
</evidence>
<proteinExistence type="predicted"/>
<keyword evidence="2" id="KW-0808">Transferase</keyword>
<dbReference type="Proteomes" id="UP000783588">
    <property type="component" value="Unassembled WGS sequence"/>
</dbReference>
<protein>
    <recommendedName>
        <fullName evidence="1">DNA-directed DNA polymerase</fullName>
        <ecNumber evidence="1">2.7.7.7</ecNumber>
    </recommendedName>
</protein>
<evidence type="ECO:0000256" key="5">
    <source>
        <dbReference type="ARBA" id="ARBA00022932"/>
    </source>
</evidence>
<evidence type="ECO:0000256" key="1">
    <source>
        <dbReference type="ARBA" id="ARBA00012417"/>
    </source>
</evidence>
<dbReference type="InterPro" id="IPR004805">
    <property type="entry name" value="DnaE2/DnaE/PolC"/>
</dbReference>
<reference evidence="11 12" key="1">
    <citation type="submission" date="2021-06" db="EMBL/GenBank/DDBJ databases">
        <authorList>
            <person name="Sun Q."/>
            <person name="Li D."/>
        </authorList>
    </citation>
    <scope>NUCLEOTIDE SEQUENCE [LARGE SCALE GENOMIC DNA]</scope>
    <source>
        <strain evidence="11 12">MSJd-7</strain>
    </source>
</reference>
<gene>
    <name evidence="11" type="ORF">KQI75_12150</name>
</gene>
<dbReference type="Pfam" id="PF02811">
    <property type="entry name" value="PHP"/>
    <property type="match status" value="1"/>
</dbReference>
<feature type="domain" description="PHP" evidence="7">
    <location>
        <begin position="13"/>
        <end position="170"/>
    </location>
</feature>
<dbReference type="InterPro" id="IPR040982">
    <property type="entry name" value="DNA_pol3_finger"/>
</dbReference>
<evidence type="ECO:0000256" key="6">
    <source>
        <dbReference type="ARBA" id="ARBA00049244"/>
    </source>
</evidence>
<evidence type="ECO:0000259" key="10">
    <source>
        <dbReference type="Pfam" id="PF17657"/>
    </source>
</evidence>
<sequence>MIVYQNYHRHTQHTNPLVPDSVATNEQYALRAKELGHGILSSCEHGYQGRYIECYNLAKKYGLKFVQVAEAYWVKRRDPALADGTNCHIIIAALNEAGRKQMNKILSEANRSGFYRRARLDLELLLSFDPDNVIITSACIAGWRYDDAEEIMLTLFEHFGNHFYLEVQAHNTESQRELNSRIKRMHNKYKIPLIYGCDSHYIHEEDTQERTDFLYSKEIEYPDEEGWYLDYPDGDTVYKRFVEQGVLSHDEIMEALGNTNVFLQVEDYHSDIFNQEIKLPTLYPNLTQEQKDKKYQSLVWKCWEDYKKQVPIYLYSTYEKEIKREIDIVIESHMADYFILNYYIIKRGKELGGVITSTGRGSAVSFITNRLLGFTEVDRITAHVEMYPERFMSATRILETGSLPDIDFNLGTIEPFAQAQKEILGDDHAYPMIALGTMKTSASWKLFAKACDIPFETANAVSEQLKKYDRALKYSDDDEKDNISIYDFVDNHYINLVKESEKYNKTVVSWSIAPSAYLLYQGSIEEEIGLVRIKDKMCCLMDGHWAEDNRFLKNDLLKVVVVDLIDQVFKEIGKPRLSVDELLQTCVPTDKAWNVYATACTMGVNQVEQSGTAGRVAKFKPTNIAELCAFVAAIRPGFKSMYKKFESREPFSYNIPSFDKLIQTKWMPNSFVLYQEHIMRTLNYAGIVMSECYAAIKNISKKRVEKVLVLKEQFTRGFAQALTEKESMLPDTARSVADKVWQIVEDNSGYGFNASHAYCVALDSLYCAYLKSHYPTEFYGVYIRLMTDAGKKEKVQAAQGEAESYYRIKFPPFRFGQDNSQIAIDAENKSIYKSLSSIKGFNKQAGLVLAAVRDNQYNYLSDLLIELRPHKITSTVTKLLCKIDYFEQFGNQREVSSIIDMAEYFDYGLKNSVRESVITGTYWEDSIKKHSTNIGKKGNILKTYTIQDCLAVIHDAEDVIKNAHLTDVDLKVKIQNQNDVLGYISTQTNREEDRRLLIVLDVRKLISKTDNRPWGYAIETQSVGSGKHGRMTIKANDYDEQPISKSDIIYADNVYKNRSGYWYLNQYTKKG</sequence>
<feature type="domain" description="DNA polymerase III alpha subunit finger" evidence="10">
    <location>
        <begin position="590"/>
        <end position="719"/>
    </location>
</feature>
<dbReference type="Pfam" id="PF14579">
    <property type="entry name" value="HHH_6"/>
    <property type="match status" value="1"/>
</dbReference>
<dbReference type="InterPro" id="IPR029460">
    <property type="entry name" value="DNAPol_HHH"/>
</dbReference>
<dbReference type="InterPro" id="IPR011708">
    <property type="entry name" value="DNA_pol3_alpha_NTPase_dom"/>
</dbReference>
<comment type="caution">
    <text evidence="11">The sequence shown here is derived from an EMBL/GenBank/DDBJ whole genome shotgun (WGS) entry which is preliminary data.</text>
</comment>
<evidence type="ECO:0000256" key="3">
    <source>
        <dbReference type="ARBA" id="ARBA00022695"/>
    </source>
</evidence>
<dbReference type="Pfam" id="PF17657">
    <property type="entry name" value="DNA_pol3_finger"/>
    <property type="match status" value="1"/>
</dbReference>
<keyword evidence="4" id="KW-0235">DNA replication</keyword>
<keyword evidence="3" id="KW-0548">Nucleotidyltransferase</keyword>
<evidence type="ECO:0000313" key="12">
    <source>
        <dbReference type="Proteomes" id="UP000783588"/>
    </source>
</evidence>
<dbReference type="Pfam" id="PF07733">
    <property type="entry name" value="DNA_pol3_alpha"/>
    <property type="match status" value="1"/>
</dbReference>
<evidence type="ECO:0000256" key="2">
    <source>
        <dbReference type="ARBA" id="ARBA00022679"/>
    </source>
</evidence>
<evidence type="ECO:0000259" key="9">
    <source>
        <dbReference type="Pfam" id="PF14579"/>
    </source>
</evidence>
<evidence type="ECO:0000259" key="8">
    <source>
        <dbReference type="Pfam" id="PF07733"/>
    </source>
</evidence>
<name>A0ABS6EUJ6_9FIRM</name>
<keyword evidence="12" id="KW-1185">Reference proteome</keyword>
<dbReference type="EC" id="2.7.7.7" evidence="1"/>
<feature type="domain" description="DNA polymerase helix-hairpin-helix motif" evidence="9">
    <location>
        <begin position="820"/>
        <end position="894"/>
    </location>
</feature>
<accession>A0ABS6EUJ6</accession>
<evidence type="ECO:0000256" key="4">
    <source>
        <dbReference type="ARBA" id="ARBA00022705"/>
    </source>
</evidence>
<dbReference type="InterPro" id="IPR004013">
    <property type="entry name" value="PHP_dom"/>
</dbReference>
<dbReference type="EMBL" id="JAHLQI010000007">
    <property type="protein sequence ID" value="MBU5491354.1"/>
    <property type="molecule type" value="Genomic_DNA"/>
</dbReference>
<comment type="catalytic activity">
    <reaction evidence="6">
        <text>DNA(n) + a 2'-deoxyribonucleoside 5'-triphosphate = DNA(n+1) + diphosphate</text>
        <dbReference type="Rhea" id="RHEA:22508"/>
        <dbReference type="Rhea" id="RHEA-COMP:17339"/>
        <dbReference type="Rhea" id="RHEA-COMP:17340"/>
        <dbReference type="ChEBI" id="CHEBI:33019"/>
        <dbReference type="ChEBI" id="CHEBI:61560"/>
        <dbReference type="ChEBI" id="CHEBI:173112"/>
        <dbReference type="EC" id="2.7.7.7"/>
    </reaction>
</comment>
<dbReference type="RefSeq" id="WP_216471063.1">
    <property type="nucleotide sequence ID" value="NZ_JAHLQI010000007.1"/>
</dbReference>
<evidence type="ECO:0000313" key="11">
    <source>
        <dbReference type="EMBL" id="MBU5491354.1"/>
    </source>
</evidence>
<organism evidence="11 12">
    <name type="scientific">Butyricicoccus intestinisimiae</name>
    <dbReference type="NCBI Taxonomy" id="2841509"/>
    <lineage>
        <taxon>Bacteria</taxon>
        <taxon>Bacillati</taxon>
        <taxon>Bacillota</taxon>
        <taxon>Clostridia</taxon>
        <taxon>Eubacteriales</taxon>
        <taxon>Butyricicoccaceae</taxon>
        <taxon>Butyricicoccus</taxon>
    </lineage>
</organism>
<keyword evidence="5" id="KW-0239">DNA-directed DNA polymerase</keyword>
<dbReference type="PANTHER" id="PTHR32294">
    <property type="entry name" value="DNA POLYMERASE III SUBUNIT ALPHA"/>
    <property type="match status" value="1"/>
</dbReference>